<dbReference type="AlphaFoldDB" id="A0A2L2X8D9"/>
<comment type="caution">
    <text evidence="2">The sequence shown here is derived from an EMBL/GenBank/DDBJ whole genome shotgun (WGS) entry which is preliminary data.</text>
</comment>
<keyword evidence="1" id="KW-0472">Membrane</keyword>
<evidence type="ECO:0000313" key="2">
    <source>
        <dbReference type="EMBL" id="GBF32435.1"/>
    </source>
</evidence>
<keyword evidence="3" id="KW-1185">Reference proteome</keyword>
<evidence type="ECO:0000256" key="1">
    <source>
        <dbReference type="SAM" id="Phobius"/>
    </source>
</evidence>
<gene>
    <name evidence="2" type="ORF">DCCM_0631</name>
</gene>
<accession>A0A2L2X8D9</accession>
<name>A0A2L2X8D9_9FIRM</name>
<evidence type="ECO:0000313" key="3">
    <source>
        <dbReference type="Proteomes" id="UP000239549"/>
    </source>
</evidence>
<proteinExistence type="predicted"/>
<dbReference type="EMBL" id="BFAV01000030">
    <property type="protein sequence ID" value="GBF32435.1"/>
    <property type="molecule type" value="Genomic_DNA"/>
</dbReference>
<keyword evidence="1" id="KW-1133">Transmembrane helix</keyword>
<dbReference type="Proteomes" id="UP000239549">
    <property type="component" value="Unassembled WGS sequence"/>
</dbReference>
<keyword evidence="1" id="KW-0812">Transmembrane</keyword>
<sequence length="48" mass="5657">MEVTKKPPDMGNNFYFFIYYVLICRTAPVIAYLKLTFEEAVKNKFQSS</sequence>
<organism evidence="2 3">
    <name type="scientific">Desulfocucumis palustris</name>
    <dbReference type="NCBI Taxonomy" id="1898651"/>
    <lineage>
        <taxon>Bacteria</taxon>
        <taxon>Bacillati</taxon>
        <taxon>Bacillota</taxon>
        <taxon>Clostridia</taxon>
        <taxon>Eubacteriales</taxon>
        <taxon>Desulfocucumaceae</taxon>
        <taxon>Desulfocucumis</taxon>
    </lineage>
</organism>
<feature type="transmembrane region" description="Helical" evidence="1">
    <location>
        <begin position="14"/>
        <end position="35"/>
    </location>
</feature>
<protein>
    <submittedName>
        <fullName evidence="2">Uncharacterized protein</fullName>
    </submittedName>
</protein>
<reference evidence="3" key="1">
    <citation type="submission" date="2018-02" db="EMBL/GenBank/DDBJ databases">
        <title>Genome sequence of Desulfocucumis palustris strain NAW-5.</title>
        <authorList>
            <person name="Watanabe M."/>
            <person name="Kojima H."/>
            <person name="Fukui M."/>
        </authorList>
    </citation>
    <scope>NUCLEOTIDE SEQUENCE [LARGE SCALE GENOMIC DNA]</scope>
    <source>
        <strain evidence="3">NAW-5</strain>
    </source>
</reference>